<keyword evidence="2" id="KW-0547">Nucleotide-binding</keyword>
<keyword evidence="4" id="KW-0067">ATP-binding</keyword>
<evidence type="ECO:0000256" key="2">
    <source>
        <dbReference type="ARBA" id="ARBA00022741"/>
    </source>
</evidence>
<evidence type="ECO:0000256" key="1">
    <source>
        <dbReference type="ARBA" id="ARBA00022679"/>
    </source>
</evidence>
<comment type="caution">
    <text evidence="6">The sequence shown here is derived from an EMBL/GenBank/DDBJ whole genome shotgun (WGS) entry which is preliminary data.</text>
</comment>
<evidence type="ECO:0000313" key="7">
    <source>
        <dbReference type="Proteomes" id="UP001597114"/>
    </source>
</evidence>
<accession>A0ABW4FAL5</accession>
<evidence type="ECO:0000256" key="4">
    <source>
        <dbReference type="ARBA" id="ARBA00022840"/>
    </source>
</evidence>
<gene>
    <name evidence="6" type="ORF">ACFSJD_44770</name>
</gene>
<keyword evidence="1" id="KW-0808">Transferase</keyword>
<feature type="domain" description="Maltokinase N-terminal cap" evidence="5">
    <location>
        <begin position="20"/>
        <end position="103"/>
    </location>
</feature>
<keyword evidence="7" id="KW-1185">Reference proteome</keyword>
<dbReference type="Proteomes" id="UP001597114">
    <property type="component" value="Unassembled WGS sequence"/>
</dbReference>
<name>A0ABW4FAL5_9PSEU</name>
<organism evidence="6 7">
    <name type="scientific">Pseudonocardia yunnanensis</name>
    <dbReference type="NCBI Taxonomy" id="58107"/>
    <lineage>
        <taxon>Bacteria</taxon>
        <taxon>Bacillati</taxon>
        <taxon>Actinomycetota</taxon>
        <taxon>Actinomycetes</taxon>
        <taxon>Pseudonocardiales</taxon>
        <taxon>Pseudonocardiaceae</taxon>
        <taxon>Pseudonocardia</taxon>
    </lineage>
</organism>
<protein>
    <recommendedName>
        <fullName evidence="5">Maltokinase N-terminal cap domain-containing protein</fullName>
    </recommendedName>
</protein>
<evidence type="ECO:0000313" key="6">
    <source>
        <dbReference type="EMBL" id="MFD1524661.1"/>
    </source>
</evidence>
<dbReference type="Pfam" id="PF18085">
    <property type="entry name" value="Mak_N_cap"/>
    <property type="match status" value="1"/>
</dbReference>
<dbReference type="EMBL" id="JBHUCO010000094">
    <property type="protein sequence ID" value="MFD1524661.1"/>
    <property type="molecule type" value="Genomic_DNA"/>
</dbReference>
<dbReference type="InterPro" id="IPR040999">
    <property type="entry name" value="Mak_N_cap"/>
</dbReference>
<sequence length="215" mass="22840">MALIHRAQLSRTKHELIAKWLPTRPWSEDAVSGQVELIGAYRFDDPVGAVGIETHVVRTGDMQVLQVPLTYRGAPLAGADDFLVGTTEHSVLGRRWVYDGCGDPVYAAALATVILSGGQEAEEWVEQVDGPSQRREPSVRVVGSGTPSDGAFSVASVSVMDHGTTTTVGAPGLELVVRRVLGGPARADDDVENLTGVWSGSAEPTPLAYARRLPS</sequence>
<evidence type="ECO:0000256" key="3">
    <source>
        <dbReference type="ARBA" id="ARBA00022777"/>
    </source>
</evidence>
<keyword evidence="3" id="KW-0418">Kinase</keyword>
<evidence type="ECO:0000259" key="5">
    <source>
        <dbReference type="Pfam" id="PF18085"/>
    </source>
</evidence>
<reference evidence="7" key="1">
    <citation type="journal article" date="2019" name="Int. J. Syst. Evol. Microbiol.">
        <title>The Global Catalogue of Microorganisms (GCM) 10K type strain sequencing project: providing services to taxonomists for standard genome sequencing and annotation.</title>
        <authorList>
            <consortium name="The Broad Institute Genomics Platform"/>
            <consortium name="The Broad Institute Genome Sequencing Center for Infectious Disease"/>
            <person name="Wu L."/>
            <person name="Ma J."/>
        </authorList>
    </citation>
    <scope>NUCLEOTIDE SEQUENCE [LARGE SCALE GENOMIC DNA]</scope>
    <source>
        <strain evidence="7">CCM 7043</strain>
    </source>
</reference>
<dbReference type="RefSeq" id="WP_344723456.1">
    <property type="nucleotide sequence ID" value="NZ_BAAAUS010000020.1"/>
</dbReference>
<dbReference type="NCBIfam" id="NF047744">
    <property type="entry name" value="CG0192_rel"/>
    <property type="match status" value="1"/>
</dbReference>
<proteinExistence type="predicted"/>